<name>A0ABV6ITB7_9PROT</name>
<dbReference type="InterPro" id="IPR010737">
    <property type="entry name" value="4-carb_acid_sugar_kinase_N"/>
</dbReference>
<dbReference type="InterPro" id="IPR042213">
    <property type="entry name" value="NBD_C_sf"/>
</dbReference>
<keyword evidence="6" id="KW-0119">Carbohydrate metabolism</keyword>
<evidence type="ECO:0000259" key="8">
    <source>
        <dbReference type="Pfam" id="PF17042"/>
    </source>
</evidence>
<comment type="caution">
    <text evidence="9">The sequence shown here is derived from an EMBL/GenBank/DDBJ whole genome shotgun (WGS) entry which is preliminary data.</text>
</comment>
<keyword evidence="4 9" id="KW-0418">Kinase</keyword>
<sequence>MTAPEYGWYGDDFTGATDTLAELARRGMRALLFLSVPDAGRLEKAGPLDALGIAGASRSMAPGAMARELEAVGAFFQGIGVRAMHYKCCSTFDSAPEVGSIGVAVATLRRFFPNPFRPIVGGQPNLGRFLLFANLFAAAGTGGAVHRLDRHPTMRAHPVTPMAEADLRLHVAAQGLDAAALAYPAYELGDAALEAVLDEILAAGPEAVLLDVSRAADLAVIGRLLHARARRAPLLAVGPSGVAQAWCAGRAAEAGGTGLGPKSGPVLVLAGSLSPITRRQVEEARGYRRLFVDPARLADGGAESVAAEACGLLGAGEDVLIVTERPEGNGLRAGDVAAATAGLLARVVAQRPVRRLGIAGGDTSSLGARALDLWGLSHGGAIAPGVALCRGHSDDPALDGIEIMLKGGQMGPPDLLERFRA</sequence>
<proteinExistence type="inferred from homology"/>
<evidence type="ECO:0000256" key="6">
    <source>
        <dbReference type="ARBA" id="ARBA00023277"/>
    </source>
</evidence>
<dbReference type="Pfam" id="PF07005">
    <property type="entry name" value="SBD_N"/>
    <property type="match status" value="1"/>
</dbReference>
<evidence type="ECO:0000259" key="7">
    <source>
        <dbReference type="Pfam" id="PF07005"/>
    </source>
</evidence>
<keyword evidence="2 9" id="KW-0808">Transferase</keyword>
<evidence type="ECO:0000256" key="5">
    <source>
        <dbReference type="ARBA" id="ARBA00022840"/>
    </source>
</evidence>
<dbReference type="Gene3D" id="3.40.50.10840">
    <property type="entry name" value="Putative sugar-binding, N-terminal domain"/>
    <property type="match status" value="1"/>
</dbReference>
<dbReference type="EC" id="2.7.1.-" evidence="9"/>
<dbReference type="Gene3D" id="3.40.980.20">
    <property type="entry name" value="Four-carbon acid sugar kinase, nucleotide binding domain"/>
    <property type="match status" value="1"/>
</dbReference>
<gene>
    <name evidence="9" type="ORF">ACFFIC_13260</name>
</gene>
<evidence type="ECO:0000313" key="9">
    <source>
        <dbReference type="EMBL" id="MFC0386504.1"/>
    </source>
</evidence>
<dbReference type="Proteomes" id="UP001589789">
    <property type="component" value="Unassembled WGS sequence"/>
</dbReference>
<keyword evidence="3" id="KW-0547">Nucleotide-binding</keyword>
<keyword evidence="5" id="KW-0067">ATP-binding</keyword>
<accession>A0ABV6ITB7</accession>
<reference evidence="9 10" key="1">
    <citation type="submission" date="2024-09" db="EMBL/GenBank/DDBJ databases">
        <authorList>
            <person name="Sun Q."/>
            <person name="Mori K."/>
        </authorList>
    </citation>
    <scope>NUCLEOTIDE SEQUENCE [LARGE SCALE GENOMIC DNA]</scope>
    <source>
        <strain evidence="9 10">CCM 7468</strain>
    </source>
</reference>
<evidence type="ECO:0000256" key="1">
    <source>
        <dbReference type="ARBA" id="ARBA00005715"/>
    </source>
</evidence>
<dbReference type="RefSeq" id="WP_377051032.1">
    <property type="nucleotide sequence ID" value="NZ_JBHLVZ010000033.1"/>
</dbReference>
<evidence type="ECO:0000256" key="2">
    <source>
        <dbReference type="ARBA" id="ARBA00022679"/>
    </source>
</evidence>
<dbReference type="InterPro" id="IPR037051">
    <property type="entry name" value="4-carb_acid_sugar_kinase_N_sf"/>
</dbReference>
<dbReference type="EMBL" id="JBHLVZ010000033">
    <property type="protein sequence ID" value="MFC0386504.1"/>
    <property type="molecule type" value="Genomic_DNA"/>
</dbReference>
<protein>
    <submittedName>
        <fullName evidence="9">Four-carbon acid sugar kinase family protein</fullName>
        <ecNumber evidence="9">2.7.1.-</ecNumber>
    </submittedName>
</protein>
<dbReference type="Pfam" id="PF17042">
    <property type="entry name" value="NBD_C"/>
    <property type="match status" value="1"/>
</dbReference>
<organism evidence="9 10">
    <name type="scientific">Muricoccus vinaceus</name>
    <dbReference type="NCBI Taxonomy" id="424704"/>
    <lineage>
        <taxon>Bacteria</taxon>
        <taxon>Pseudomonadati</taxon>
        <taxon>Pseudomonadota</taxon>
        <taxon>Alphaproteobacteria</taxon>
        <taxon>Acetobacterales</taxon>
        <taxon>Roseomonadaceae</taxon>
        <taxon>Muricoccus</taxon>
    </lineage>
</organism>
<feature type="domain" description="Four-carbon acid sugar kinase nucleotide binding" evidence="8">
    <location>
        <begin position="267"/>
        <end position="416"/>
    </location>
</feature>
<keyword evidence="10" id="KW-1185">Reference proteome</keyword>
<dbReference type="SUPFAM" id="SSF142764">
    <property type="entry name" value="YgbK-like"/>
    <property type="match status" value="1"/>
</dbReference>
<evidence type="ECO:0000256" key="3">
    <source>
        <dbReference type="ARBA" id="ARBA00022741"/>
    </source>
</evidence>
<evidence type="ECO:0000256" key="4">
    <source>
        <dbReference type="ARBA" id="ARBA00022777"/>
    </source>
</evidence>
<evidence type="ECO:0000313" key="10">
    <source>
        <dbReference type="Proteomes" id="UP001589789"/>
    </source>
</evidence>
<comment type="similarity">
    <text evidence="1">Belongs to the four-carbon acid sugar kinase family.</text>
</comment>
<dbReference type="GO" id="GO:0016301">
    <property type="term" value="F:kinase activity"/>
    <property type="evidence" value="ECO:0007669"/>
    <property type="project" value="UniProtKB-KW"/>
</dbReference>
<feature type="domain" description="Four-carbon acid sugar kinase N-terminal" evidence="7">
    <location>
        <begin position="7"/>
        <end position="245"/>
    </location>
</feature>
<dbReference type="InterPro" id="IPR031475">
    <property type="entry name" value="NBD_C"/>
</dbReference>